<keyword evidence="2" id="KW-1185">Reference proteome</keyword>
<reference evidence="1" key="1">
    <citation type="submission" date="2022-07" db="EMBL/GenBank/DDBJ databases">
        <title>Chromosome-level genome of Muraenolepis orangiensis.</title>
        <authorList>
            <person name="Kim J."/>
        </authorList>
    </citation>
    <scope>NUCLEOTIDE SEQUENCE</scope>
    <source>
        <strain evidence="1">KU_S4_2022</strain>
        <tissue evidence="1">Muscle</tissue>
    </source>
</reference>
<name>A0A9Q0E588_9TELE</name>
<dbReference type="Proteomes" id="UP001148018">
    <property type="component" value="Unassembled WGS sequence"/>
</dbReference>
<gene>
    <name evidence="1" type="ORF">NHX12_001788</name>
</gene>
<comment type="caution">
    <text evidence="1">The sequence shown here is derived from an EMBL/GenBank/DDBJ whole genome shotgun (WGS) entry which is preliminary data.</text>
</comment>
<dbReference type="OrthoDB" id="8945351at2759"/>
<proteinExistence type="predicted"/>
<accession>A0A9Q0E588</accession>
<sequence>MKEHLNQQPQKMEAIPPQALGVKGLCPVDDVTKDLVGKWCVITYDDDPYPGIIEDIDEGALEVKVMHYIGRNRFFGCD</sequence>
<evidence type="ECO:0000313" key="1">
    <source>
        <dbReference type="EMBL" id="KAJ3598277.1"/>
    </source>
</evidence>
<evidence type="ECO:0000313" key="2">
    <source>
        <dbReference type="Proteomes" id="UP001148018"/>
    </source>
</evidence>
<protein>
    <submittedName>
        <fullName evidence="1">Uncharacterized protein</fullName>
    </submittedName>
</protein>
<dbReference type="EMBL" id="JANIIK010000109">
    <property type="protein sequence ID" value="KAJ3598277.1"/>
    <property type="molecule type" value="Genomic_DNA"/>
</dbReference>
<organism evidence="1 2">
    <name type="scientific">Muraenolepis orangiensis</name>
    <name type="common">Patagonian moray cod</name>
    <dbReference type="NCBI Taxonomy" id="630683"/>
    <lineage>
        <taxon>Eukaryota</taxon>
        <taxon>Metazoa</taxon>
        <taxon>Chordata</taxon>
        <taxon>Craniata</taxon>
        <taxon>Vertebrata</taxon>
        <taxon>Euteleostomi</taxon>
        <taxon>Actinopterygii</taxon>
        <taxon>Neopterygii</taxon>
        <taxon>Teleostei</taxon>
        <taxon>Neoteleostei</taxon>
        <taxon>Acanthomorphata</taxon>
        <taxon>Zeiogadaria</taxon>
        <taxon>Gadariae</taxon>
        <taxon>Gadiformes</taxon>
        <taxon>Muraenolepidoidei</taxon>
        <taxon>Muraenolepididae</taxon>
        <taxon>Muraenolepis</taxon>
    </lineage>
</organism>
<dbReference type="AlphaFoldDB" id="A0A9Q0E588"/>